<accession>A0ABD3L0N0</accession>
<keyword evidence="2" id="KW-1185">Reference proteome</keyword>
<evidence type="ECO:0000313" key="1">
    <source>
        <dbReference type="EMBL" id="KAL3745486.1"/>
    </source>
</evidence>
<proteinExistence type="predicted"/>
<comment type="caution">
    <text evidence="1">The sequence shown here is derived from an EMBL/GenBank/DDBJ whole genome shotgun (WGS) entry which is preliminary data.</text>
</comment>
<dbReference type="AlphaFoldDB" id="A0ABD3L0N0"/>
<organism evidence="1 2">
    <name type="scientific">Eucalyptus globulus</name>
    <name type="common">Tasmanian blue gum</name>
    <dbReference type="NCBI Taxonomy" id="34317"/>
    <lineage>
        <taxon>Eukaryota</taxon>
        <taxon>Viridiplantae</taxon>
        <taxon>Streptophyta</taxon>
        <taxon>Embryophyta</taxon>
        <taxon>Tracheophyta</taxon>
        <taxon>Spermatophyta</taxon>
        <taxon>Magnoliopsida</taxon>
        <taxon>eudicotyledons</taxon>
        <taxon>Gunneridae</taxon>
        <taxon>Pentapetalae</taxon>
        <taxon>rosids</taxon>
        <taxon>malvids</taxon>
        <taxon>Myrtales</taxon>
        <taxon>Myrtaceae</taxon>
        <taxon>Myrtoideae</taxon>
        <taxon>Eucalypteae</taxon>
        <taxon>Eucalyptus</taxon>
    </lineage>
</organism>
<gene>
    <name evidence="1" type="ORF">ACJRO7_014572</name>
</gene>
<dbReference type="EMBL" id="JBJKBG010000003">
    <property type="protein sequence ID" value="KAL3745486.1"/>
    <property type="molecule type" value="Genomic_DNA"/>
</dbReference>
<reference evidence="1 2" key="1">
    <citation type="submission" date="2024-11" db="EMBL/GenBank/DDBJ databases">
        <title>Chromosome-level genome assembly of Eucalyptus globulus Labill. provides insights into its genome evolution.</title>
        <authorList>
            <person name="Li X."/>
        </authorList>
    </citation>
    <scope>NUCLEOTIDE SEQUENCE [LARGE SCALE GENOMIC DNA]</scope>
    <source>
        <strain evidence="1">CL2024</strain>
        <tissue evidence="1">Fresh tender leaves</tissue>
    </source>
</reference>
<sequence>MEDNAVVEREPAVIYGVIRGLSLKGRSKDHRWRLPASRRCSKKRPRICWPLARAGSTRTEEAASRWSCGYSLEPRLITVKWRQVNEGAMSLDIASKGAATSGQKLWRRRCS</sequence>
<evidence type="ECO:0000313" key="2">
    <source>
        <dbReference type="Proteomes" id="UP001634007"/>
    </source>
</evidence>
<dbReference type="Proteomes" id="UP001634007">
    <property type="component" value="Unassembled WGS sequence"/>
</dbReference>
<protein>
    <submittedName>
        <fullName evidence="1">Uncharacterized protein</fullName>
    </submittedName>
</protein>
<name>A0ABD3L0N0_EUCGL</name>